<keyword evidence="2" id="KW-0812">Transmembrane</keyword>
<keyword evidence="1" id="KW-0175">Coiled coil</keyword>
<dbReference type="AlphaFoldDB" id="A0A3P6EQQ2"/>
<feature type="coiled-coil region" evidence="1">
    <location>
        <begin position="104"/>
        <end position="134"/>
    </location>
</feature>
<proteinExistence type="predicted"/>
<protein>
    <submittedName>
        <fullName evidence="3">Uncharacterized protein</fullName>
    </submittedName>
</protein>
<dbReference type="EMBL" id="LR031877">
    <property type="protein sequence ID" value="VDD47283.1"/>
    <property type="molecule type" value="Genomic_DNA"/>
</dbReference>
<gene>
    <name evidence="3" type="ORF">BOLC5T34830H</name>
</gene>
<feature type="transmembrane region" description="Helical" evidence="2">
    <location>
        <begin position="85"/>
        <end position="104"/>
    </location>
</feature>
<keyword evidence="2" id="KW-1133">Transmembrane helix</keyword>
<reference evidence="3" key="1">
    <citation type="submission" date="2018-11" db="EMBL/GenBank/DDBJ databases">
        <authorList>
            <consortium name="Genoscope - CEA"/>
            <person name="William W."/>
        </authorList>
    </citation>
    <scope>NUCLEOTIDE SEQUENCE</scope>
</reference>
<evidence type="ECO:0000256" key="2">
    <source>
        <dbReference type="SAM" id="Phobius"/>
    </source>
</evidence>
<sequence>MLFVRPVLTQYYRRGKSLGRRDFSSPHSFYNNVDVVLKSGINVIKGMFNTSVGLGLGTGLGYLIMGSSNSSEYAQQVEEVKQNHFPISLQHIISIVLTILLLCFQDWERRKLELEESEANLERLQKKYGVKLTRCLIS</sequence>
<accession>A0A3P6EQQ2</accession>
<name>A0A3P6EQQ2_BRAOL</name>
<organism evidence="3">
    <name type="scientific">Brassica oleracea</name>
    <name type="common">Wild cabbage</name>
    <dbReference type="NCBI Taxonomy" id="3712"/>
    <lineage>
        <taxon>Eukaryota</taxon>
        <taxon>Viridiplantae</taxon>
        <taxon>Streptophyta</taxon>
        <taxon>Embryophyta</taxon>
        <taxon>Tracheophyta</taxon>
        <taxon>Spermatophyta</taxon>
        <taxon>Magnoliopsida</taxon>
        <taxon>eudicotyledons</taxon>
        <taxon>Gunneridae</taxon>
        <taxon>Pentapetalae</taxon>
        <taxon>rosids</taxon>
        <taxon>malvids</taxon>
        <taxon>Brassicales</taxon>
        <taxon>Brassicaceae</taxon>
        <taxon>Brassiceae</taxon>
        <taxon>Brassica</taxon>
    </lineage>
</organism>
<evidence type="ECO:0000256" key="1">
    <source>
        <dbReference type="SAM" id="Coils"/>
    </source>
</evidence>
<evidence type="ECO:0000313" key="3">
    <source>
        <dbReference type="EMBL" id="VDD47283.1"/>
    </source>
</evidence>
<feature type="transmembrane region" description="Helical" evidence="2">
    <location>
        <begin position="47"/>
        <end position="65"/>
    </location>
</feature>
<keyword evidence="2" id="KW-0472">Membrane</keyword>